<dbReference type="EMBL" id="BK014862">
    <property type="protein sequence ID" value="DAD79293.1"/>
    <property type="molecule type" value="Genomic_DNA"/>
</dbReference>
<proteinExistence type="predicted"/>
<feature type="compositionally biased region" description="Low complexity" evidence="1">
    <location>
        <begin position="65"/>
        <end position="80"/>
    </location>
</feature>
<feature type="region of interest" description="Disordered" evidence="1">
    <location>
        <begin position="24"/>
        <end position="83"/>
    </location>
</feature>
<accession>A0A8S5MAF6</accession>
<name>A0A8S5MAF6_9CAUD</name>
<evidence type="ECO:0000256" key="1">
    <source>
        <dbReference type="SAM" id="MobiDB-lite"/>
    </source>
</evidence>
<reference evidence="2" key="1">
    <citation type="journal article" date="2021" name="Proc. Natl. Acad. Sci. U.S.A.">
        <title>A Catalog of Tens of Thousands of Viruses from Human Metagenomes Reveals Hidden Associations with Chronic Diseases.</title>
        <authorList>
            <person name="Tisza M.J."/>
            <person name="Buck C.B."/>
        </authorList>
    </citation>
    <scope>NUCLEOTIDE SEQUENCE</scope>
    <source>
        <strain evidence="2">CtRPH1</strain>
    </source>
</reference>
<sequence length="140" mass="14384">MLEIKIVLEAAELSAAMQRLAEALEGRGIPAPQPPQEPNPKGTAPAQTAPTTGTAAPTPAPDPAPATAAPTAPAADDAAPSAEVSVEDIRSKFIALSAAGLKKPAREIVSKYADKLSNIPADKYAEVLAELKKLEVKKAE</sequence>
<protein>
    <submittedName>
        <fullName evidence="2">Uncharacterized protein</fullName>
    </submittedName>
</protein>
<evidence type="ECO:0000313" key="2">
    <source>
        <dbReference type="EMBL" id="DAD79293.1"/>
    </source>
</evidence>
<organism evidence="2">
    <name type="scientific">Myoviridae sp. ctRPH1</name>
    <dbReference type="NCBI Taxonomy" id="2826650"/>
    <lineage>
        <taxon>Viruses</taxon>
        <taxon>Duplodnaviria</taxon>
        <taxon>Heunggongvirae</taxon>
        <taxon>Uroviricota</taxon>
        <taxon>Caudoviricetes</taxon>
    </lineage>
</organism>
<feature type="compositionally biased region" description="Low complexity" evidence="1">
    <location>
        <begin position="39"/>
        <end position="57"/>
    </location>
</feature>